<gene>
    <name evidence="3" type="primary">LOC121141480</name>
</gene>
<sequence>MPLSWSLGPGPLTASPQQRWEVPTSRKEKTIQVSVPLTASVLRSLLEEQTHQLQRRGNPPRNVRWCQQGPLPQGPWTPVLLGPYTDLPLSHCPRVTGYLFTELSSGSSCCRNQEGRRRRSLPSSRISPPAPPPSPPPAKLWAAAQLCPPAPGRTKDGVVPNDLEMRGTVPTGHCSTWIRELENCWLQAIGGKGFIPVSTALTQASTQGHFLILPASRFTPEIDGTFWTSKDIRLTGKGQRHPPTSHYPCILCDTTNCARCIASRALKGRGTAEAHRGYSLRAMSSQVGCCRIRNMVQSVFGEGELWGSGQLAVIKDLGVSPPPTLRHIYPLLEYYAQLLK</sequence>
<reference evidence="3" key="1">
    <citation type="submission" date="2025-08" db="UniProtKB">
        <authorList>
            <consortium name="RefSeq"/>
        </authorList>
    </citation>
    <scope>IDENTIFICATION</scope>
    <source>
        <tissue evidence="3">Liver</tissue>
    </source>
</reference>
<organism evidence="2 3">
    <name type="scientific">Mesocricetus auratus</name>
    <name type="common">Golden hamster</name>
    <dbReference type="NCBI Taxonomy" id="10036"/>
    <lineage>
        <taxon>Eukaryota</taxon>
        <taxon>Metazoa</taxon>
        <taxon>Chordata</taxon>
        <taxon>Craniata</taxon>
        <taxon>Vertebrata</taxon>
        <taxon>Euteleostomi</taxon>
        <taxon>Mammalia</taxon>
        <taxon>Eutheria</taxon>
        <taxon>Euarchontoglires</taxon>
        <taxon>Glires</taxon>
        <taxon>Rodentia</taxon>
        <taxon>Myomorpha</taxon>
        <taxon>Muroidea</taxon>
        <taxon>Cricetidae</taxon>
        <taxon>Cricetinae</taxon>
        <taxon>Mesocricetus</taxon>
    </lineage>
</organism>
<name>A0ABM2XS37_MESAU</name>
<dbReference type="Proteomes" id="UP000886700">
    <property type="component" value="Unplaced"/>
</dbReference>
<accession>A0ABM2XS37</accession>
<evidence type="ECO:0000256" key="1">
    <source>
        <dbReference type="SAM" id="MobiDB-lite"/>
    </source>
</evidence>
<dbReference type="GeneID" id="121141480"/>
<feature type="compositionally biased region" description="Pro residues" evidence="1">
    <location>
        <begin position="128"/>
        <end position="138"/>
    </location>
</feature>
<evidence type="ECO:0000313" key="2">
    <source>
        <dbReference type="Proteomes" id="UP000886700"/>
    </source>
</evidence>
<dbReference type="RefSeq" id="XP_040605522.1">
    <property type="nucleotide sequence ID" value="XM_040749588.1"/>
</dbReference>
<evidence type="ECO:0000313" key="3">
    <source>
        <dbReference type="RefSeq" id="XP_040605522.1"/>
    </source>
</evidence>
<proteinExistence type="predicted"/>
<keyword evidence="2" id="KW-1185">Reference proteome</keyword>
<protein>
    <submittedName>
        <fullName evidence="3">Uncharacterized protein LOC121141480</fullName>
    </submittedName>
</protein>
<feature type="region of interest" description="Disordered" evidence="1">
    <location>
        <begin position="106"/>
        <end position="138"/>
    </location>
</feature>